<dbReference type="Gene3D" id="6.10.140.470">
    <property type="match status" value="1"/>
</dbReference>
<dbReference type="Proteomes" id="UP001476798">
    <property type="component" value="Unassembled WGS sequence"/>
</dbReference>
<dbReference type="EMBL" id="JAHRIO010085974">
    <property type="protein sequence ID" value="MEQ2186797.1"/>
    <property type="molecule type" value="Genomic_DNA"/>
</dbReference>
<evidence type="ECO:0000313" key="3">
    <source>
        <dbReference type="Proteomes" id="UP001476798"/>
    </source>
</evidence>
<keyword evidence="3" id="KW-1185">Reference proteome</keyword>
<name>A0ABV0PTG2_9TELE</name>
<evidence type="ECO:0000256" key="1">
    <source>
        <dbReference type="SAM" id="MobiDB-lite"/>
    </source>
</evidence>
<reference evidence="2 3" key="1">
    <citation type="submission" date="2021-06" db="EMBL/GenBank/DDBJ databases">
        <authorList>
            <person name="Palmer J.M."/>
        </authorList>
    </citation>
    <scope>NUCLEOTIDE SEQUENCE [LARGE SCALE GENOMIC DNA]</scope>
    <source>
        <strain evidence="2 3">GA_2019</strain>
        <tissue evidence="2">Muscle</tissue>
    </source>
</reference>
<sequence length="85" mass="9339">DALLKMREVYERSPQMGDARSLDADSFPTELFFCLQVWLSEADGSLSDNISRRQSGGCGLNSQATTPGSSSLKQLNNRSPASRER</sequence>
<gene>
    <name evidence="2" type="ORF">GOODEAATRI_032398</name>
</gene>
<comment type="caution">
    <text evidence="2">The sequence shown here is derived from an EMBL/GenBank/DDBJ whole genome shotgun (WGS) entry which is preliminary data.</text>
</comment>
<protein>
    <submittedName>
        <fullName evidence="2">Uncharacterized protein</fullName>
    </submittedName>
</protein>
<proteinExistence type="predicted"/>
<accession>A0ABV0PTG2</accession>
<organism evidence="2 3">
    <name type="scientific">Goodea atripinnis</name>
    <dbReference type="NCBI Taxonomy" id="208336"/>
    <lineage>
        <taxon>Eukaryota</taxon>
        <taxon>Metazoa</taxon>
        <taxon>Chordata</taxon>
        <taxon>Craniata</taxon>
        <taxon>Vertebrata</taxon>
        <taxon>Euteleostomi</taxon>
        <taxon>Actinopterygii</taxon>
        <taxon>Neopterygii</taxon>
        <taxon>Teleostei</taxon>
        <taxon>Neoteleostei</taxon>
        <taxon>Acanthomorphata</taxon>
        <taxon>Ovalentaria</taxon>
        <taxon>Atherinomorphae</taxon>
        <taxon>Cyprinodontiformes</taxon>
        <taxon>Goodeidae</taxon>
        <taxon>Goodea</taxon>
    </lineage>
</organism>
<feature type="non-terminal residue" evidence="2">
    <location>
        <position position="1"/>
    </location>
</feature>
<evidence type="ECO:0000313" key="2">
    <source>
        <dbReference type="EMBL" id="MEQ2186797.1"/>
    </source>
</evidence>
<feature type="region of interest" description="Disordered" evidence="1">
    <location>
        <begin position="54"/>
        <end position="85"/>
    </location>
</feature>